<dbReference type="RefSeq" id="WP_145906074.1">
    <property type="nucleotide sequence ID" value="NZ_BAAAMZ010000021.1"/>
</dbReference>
<keyword evidence="2" id="KW-1185">Reference proteome</keyword>
<accession>A0A561UKJ4</accession>
<dbReference type="AlphaFoldDB" id="A0A561UKJ4"/>
<name>A0A561UKJ4_9ACTN</name>
<dbReference type="OrthoDB" id="4331723at2"/>
<organism evidence="1 2">
    <name type="scientific">Kitasatospora viridis</name>
    <dbReference type="NCBI Taxonomy" id="281105"/>
    <lineage>
        <taxon>Bacteria</taxon>
        <taxon>Bacillati</taxon>
        <taxon>Actinomycetota</taxon>
        <taxon>Actinomycetes</taxon>
        <taxon>Kitasatosporales</taxon>
        <taxon>Streptomycetaceae</taxon>
        <taxon>Kitasatospora</taxon>
    </lineage>
</organism>
<comment type="caution">
    <text evidence="1">The sequence shown here is derived from an EMBL/GenBank/DDBJ whole genome shotgun (WGS) entry which is preliminary data.</text>
</comment>
<sequence length="253" mass="27567">MSGRLEQLCAEQRAVARRARIAFEAELARAGVRLPSLGLDDPGDGYRGEIQVELGRARPDVLDQITELLREALDAREQRRPDDEPAPDAEAAALVSRVWTLATDPEGWERTGRFMPCRCVLGRAGGCVVAACVAAAELPPLGTELTGPLGRGLLLAARREVDASGVVRRTTLAWHRPRRGRTGSYSWALECAAEQVVRPARRGWIFPPPAQLRLLYDQLGNSSLVGDALGISSSAVREHMQRVGLARRRRPGA</sequence>
<evidence type="ECO:0000313" key="2">
    <source>
        <dbReference type="Proteomes" id="UP000317940"/>
    </source>
</evidence>
<dbReference type="EMBL" id="VIWT01000001">
    <property type="protein sequence ID" value="TWF99891.1"/>
    <property type="molecule type" value="Genomic_DNA"/>
</dbReference>
<gene>
    <name evidence="1" type="ORF">FHX73_113751</name>
</gene>
<reference evidence="1 2" key="1">
    <citation type="submission" date="2019-06" db="EMBL/GenBank/DDBJ databases">
        <title>Sequencing the genomes of 1000 actinobacteria strains.</title>
        <authorList>
            <person name="Klenk H.-P."/>
        </authorList>
    </citation>
    <scope>NUCLEOTIDE SEQUENCE [LARGE SCALE GENOMIC DNA]</scope>
    <source>
        <strain evidence="1 2">DSM 44826</strain>
    </source>
</reference>
<protein>
    <submittedName>
        <fullName evidence="1">Uncharacterized protein</fullName>
    </submittedName>
</protein>
<proteinExistence type="predicted"/>
<evidence type="ECO:0000313" key="1">
    <source>
        <dbReference type="EMBL" id="TWF99891.1"/>
    </source>
</evidence>
<dbReference type="Proteomes" id="UP000317940">
    <property type="component" value="Unassembled WGS sequence"/>
</dbReference>